<dbReference type="EMBL" id="CP045890">
    <property type="protein sequence ID" value="QQP56515.1"/>
    <property type="molecule type" value="Genomic_DNA"/>
</dbReference>
<dbReference type="OrthoDB" id="6500128at2759"/>
<gene>
    <name evidence="1" type="ORF">FKW44_001202</name>
</gene>
<name>A0A7T8KIJ5_CALRO</name>
<keyword evidence="2" id="KW-1185">Reference proteome</keyword>
<dbReference type="AlphaFoldDB" id="A0A7T8KIJ5"/>
<accession>A0A7T8KIJ5</accession>
<feature type="non-terminal residue" evidence="1">
    <location>
        <position position="77"/>
    </location>
</feature>
<reference evidence="2" key="1">
    <citation type="submission" date="2021-01" db="EMBL/GenBank/DDBJ databases">
        <title>Caligus Genome Assembly.</title>
        <authorList>
            <person name="Gallardo-Escarate C."/>
        </authorList>
    </citation>
    <scope>NUCLEOTIDE SEQUENCE [LARGE SCALE GENOMIC DNA]</scope>
</reference>
<evidence type="ECO:0000313" key="1">
    <source>
        <dbReference type="EMBL" id="QQP56515.1"/>
    </source>
</evidence>
<evidence type="ECO:0000313" key="2">
    <source>
        <dbReference type="Proteomes" id="UP000595437"/>
    </source>
</evidence>
<protein>
    <submittedName>
        <fullName evidence="1">Uncharacterized protein</fullName>
    </submittedName>
</protein>
<feature type="non-terminal residue" evidence="1">
    <location>
        <position position="1"/>
    </location>
</feature>
<organism evidence="1 2">
    <name type="scientific">Caligus rogercresseyi</name>
    <name type="common">Sea louse</name>
    <dbReference type="NCBI Taxonomy" id="217165"/>
    <lineage>
        <taxon>Eukaryota</taxon>
        <taxon>Metazoa</taxon>
        <taxon>Ecdysozoa</taxon>
        <taxon>Arthropoda</taxon>
        <taxon>Crustacea</taxon>
        <taxon>Multicrustacea</taxon>
        <taxon>Hexanauplia</taxon>
        <taxon>Copepoda</taxon>
        <taxon>Siphonostomatoida</taxon>
        <taxon>Caligidae</taxon>
        <taxon>Caligus</taxon>
    </lineage>
</organism>
<dbReference type="Proteomes" id="UP000595437">
    <property type="component" value="Chromosome 1"/>
</dbReference>
<proteinExistence type="predicted"/>
<sequence>DNQTKLWRRNCFNNCSSFGNNPGLFKVLVMDAGRVVEFDSPQTLLEIVPLFSMECVVALAYLKLHNLIPSDIHVIPY</sequence>